<keyword evidence="3" id="KW-1185">Reference proteome</keyword>
<dbReference type="Gene3D" id="3.20.20.450">
    <property type="entry name" value="EAL domain"/>
    <property type="match status" value="1"/>
</dbReference>
<comment type="caution">
    <text evidence="2">The sequence shown here is derived from an EMBL/GenBank/DDBJ whole genome shotgun (WGS) entry which is preliminary data.</text>
</comment>
<gene>
    <name evidence="2" type="ORF">GCM10008023_09400</name>
</gene>
<dbReference type="SUPFAM" id="SSF141868">
    <property type="entry name" value="EAL domain-like"/>
    <property type="match status" value="1"/>
</dbReference>
<feature type="domain" description="EAL" evidence="1">
    <location>
        <begin position="15"/>
        <end position="265"/>
    </location>
</feature>
<accession>A0ABQ3LKI3</accession>
<evidence type="ECO:0000313" key="3">
    <source>
        <dbReference type="Proteomes" id="UP000652430"/>
    </source>
</evidence>
<proteinExistence type="predicted"/>
<evidence type="ECO:0000259" key="1">
    <source>
        <dbReference type="PROSITE" id="PS50883"/>
    </source>
</evidence>
<protein>
    <submittedName>
        <fullName evidence="2">Diguanylate phosphodiesterase</fullName>
    </submittedName>
</protein>
<dbReference type="InterPro" id="IPR001633">
    <property type="entry name" value="EAL_dom"/>
</dbReference>
<dbReference type="PANTHER" id="PTHR33121">
    <property type="entry name" value="CYCLIC DI-GMP PHOSPHODIESTERASE PDEF"/>
    <property type="match status" value="1"/>
</dbReference>
<dbReference type="PROSITE" id="PS50883">
    <property type="entry name" value="EAL"/>
    <property type="match status" value="1"/>
</dbReference>
<reference evidence="3" key="1">
    <citation type="journal article" date="2019" name="Int. J. Syst. Evol. Microbiol.">
        <title>The Global Catalogue of Microorganisms (GCM) 10K type strain sequencing project: providing services to taxonomists for standard genome sequencing and annotation.</title>
        <authorList>
            <consortium name="The Broad Institute Genomics Platform"/>
            <consortium name="The Broad Institute Genome Sequencing Center for Infectious Disease"/>
            <person name="Wu L."/>
            <person name="Ma J."/>
        </authorList>
    </citation>
    <scope>NUCLEOTIDE SEQUENCE [LARGE SCALE GENOMIC DNA]</scope>
    <source>
        <strain evidence="3">CGMCC 1.8957</strain>
    </source>
</reference>
<dbReference type="Proteomes" id="UP000652430">
    <property type="component" value="Unassembled WGS sequence"/>
</dbReference>
<dbReference type="EMBL" id="BNAQ01000001">
    <property type="protein sequence ID" value="GHH10959.1"/>
    <property type="molecule type" value="Genomic_DNA"/>
</dbReference>
<dbReference type="CDD" id="cd01948">
    <property type="entry name" value="EAL"/>
    <property type="match status" value="1"/>
</dbReference>
<dbReference type="InterPro" id="IPR035919">
    <property type="entry name" value="EAL_sf"/>
</dbReference>
<evidence type="ECO:0000313" key="2">
    <source>
        <dbReference type="EMBL" id="GHH10959.1"/>
    </source>
</evidence>
<dbReference type="Pfam" id="PF00563">
    <property type="entry name" value="EAL"/>
    <property type="match status" value="1"/>
</dbReference>
<organism evidence="2 3">
    <name type="scientific">Sphingomonas glacialis</name>
    <dbReference type="NCBI Taxonomy" id="658225"/>
    <lineage>
        <taxon>Bacteria</taxon>
        <taxon>Pseudomonadati</taxon>
        <taxon>Pseudomonadota</taxon>
        <taxon>Alphaproteobacteria</taxon>
        <taxon>Sphingomonadales</taxon>
        <taxon>Sphingomonadaceae</taxon>
        <taxon>Sphingomonas</taxon>
    </lineage>
</organism>
<dbReference type="InterPro" id="IPR050706">
    <property type="entry name" value="Cyclic-di-GMP_PDE-like"/>
</dbReference>
<name>A0ABQ3LKI3_9SPHN</name>
<dbReference type="PANTHER" id="PTHR33121:SF15">
    <property type="entry name" value="BLUE LIGHT- AND TEMPERATURE-REGULATED ANTIREPRESSOR BLUF"/>
    <property type="match status" value="1"/>
</dbReference>
<dbReference type="RefSeq" id="WP_229839228.1">
    <property type="nucleotide sequence ID" value="NZ_BNAQ01000001.1"/>
</dbReference>
<dbReference type="SMART" id="SM00052">
    <property type="entry name" value="EAL"/>
    <property type="match status" value="1"/>
</dbReference>
<sequence>MNDGEVGIGAAAYPAKAACAGCKTSKPLKTQITMAFQPIVDIASGSVFAYEALVRGIAGQSAAEVIASVEPDVIYKFDQTCRVKAIELAGGLFAPDSATKLSINFMPNAVYEPNACIRASLAAARRVGFDPARLMFEFTEDERMRDVTHVRRIIEAYRARGFTTAIDDFGAGYAGLGLLADLRPDMLKLDMALIRGIDSSMARQTIVAGVARMAEALGIGCIAEGIETAAELQTLKTIGIRLAQGYLLGRPAIEALPPSYLVPPRGVLALEDARSTLNRAWPWSAPVPEASAARVLPAAPSEPLPVLSALRP</sequence>